<dbReference type="EMBL" id="FKIF01000007">
    <property type="protein sequence ID" value="SAI71806.1"/>
    <property type="molecule type" value="Genomic_DNA"/>
</dbReference>
<protein>
    <submittedName>
        <fullName evidence="2">Uncharacterized protein</fullName>
    </submittedName>
</protein>
<evidence type="ECO:0000313" key="2">
    <source>
        <dbReference type="EMBL" id="SAI71806.1"/>
    </source>
</evidence>
<keyword evidence="1" id="KW-0812">Transmembrane</keyword>
<evidence type="ECO:0000313" key="3">
    <source>
        <dbReference type="Proteomes" id="UP000076848"/>
    </source>
</evidence>
<dbReference type="OrthoDB" id="4566180at2"/>
<dbReference type="RefSeq" id="WP_066130293.1">
    <property type="nucleotide sequence ID" value="NZ_FKIF01000007.1"/>
</dbReference>
<keyword evidence="1" id="KW-1133">Transmembrane helix</keyword>
<sequence>MQGLKYLAFTLTAVVVIWGAWMIYKGQYGAGVGMLLTSVLMVVPYLLFMHPYVRMDALMTRLNKEGIPAQASIVSIEETSMYVNEVPVMRVNVKYAIEGKERTGEIKQPIPYHSLSSVQPGTLVPILVDPKDDAQFLLQF</sequence>
<keyword evidence="3" id="KW-1185">Reference proteome</keyword>
<dbReference type="STRING" id="288768.SAMEA3906486_03762"/>
<evidence type="ECO:0000256" key="1">
    <source>
        <dbReference type="SAM" id="Phobius"/>
    </source>
</evidence>
<organism evidence="2 3">
    <name type="scientific">Bordetella ansorpii</name>
    <dbReference type="NCBI Taxonomy" id="288768"/>
    <lineage>
        <taxon>Bacteria</taxon>
        <taxon>Pseudomonadati</taxon>
        <taxon>Pseudomonadota</taxon>
        <taxon>Betaproteobacteria</taxon>
        <taxon>Burkholderiales</taxon>
        <taxon>Alcaligenaceae</taxon>
        <taxon>Bordetella</taxon>
    </lineage>
</organism>
<proteinExistence type="predicted"/>
<reference evidence="2 3" key="1">
    <citation type="submission" date="2016-04" db="EMBL/GenBank/DDBJ databases">
        <authorList>
            <consortium name="Pathogen Informatics"/>
        </authorList>
    </citation>
    <scope>NUCLEOTIDE SEQUENCE [LARGE SCALE GENOMIC DNA]</scope>
    <source>
        <strain evidence="2 3">H050680373</strain>
    </source>
</reference>
<dbReference type="AlphaFoldDB" id="A0A157SPJ7"/>
<gene>
    <name evidence="2" type="ORF">SAMEA3906486_03762</name>
</gene>
<feature type="transmembrane region" description="Helical" evidence="1">
    <location>
        <begin position="7"/>
        <end position="24"/>
    </location>
</feature>
<feature type="transmembrane region" description="Helical" evidence="1">
    <location>
        <begin position="30"/>
        <end position="53"/>
    </location>
</feature>
<accession>A0A157SPJ7</accession>
<name>A0A157SPJ7_9BORD</name>
<dbReference type="Proteomes" id="UP000076848">
    <property type="component" value="Unassembled WGS sequence"/>
</dbReference>
<keyword evidence="1" id="KW-0472">Membrane</keyword>